<keyword evidence="5 8" id="KW-0862">Zinc</keyword>
<evidence type="ECO:0000313" key="12">
    <source>
        <dbReference type="Proteomes" id="UP000287171"/>
    </source>
</evidence>
<evidence type="ECO:0000256" key="7">
    <source>
        <dbReference type="PIRSR" id="PIRSR623612-1"/>
    </source>
</evidence>
<dbReference type="InterPro" id="IPR052759">
    <property type="entry name" value="Metalloprotease_M4"/>
</dbReference>
<name>A0A402B6B7_9CHLR</name>
<dbReference type="EMBL" id="BIFT01000001">
    <property type="protein sequence ID" value="GCE26867.1"/>
    <property type="molecule type" value="Genomic_DNA"/>
</dbReference>
<dbReference type="GO" id="GO:0046872">
    <property type="term" value="F:metal ion binding"/>
    <property type="evidence" value="ECO:0007669"/>
    <property type="project" value="UniProtKB-UniRule"/>
</dbReference>
<dbReference type="EC" id="3.4.24.-" evidence="8"/>
<evidence type="ECO:0000259" key="9">
    <source>
        <dbReference type="Pfam" id="PF01447"/>
    </source>
</evidence>
<reference evidence="12" key="1">
    <citation type="submission" date="2018-12" db="EMBL/GenBank/DDBJ databases">
        <title>Tengunoibacter tsumagoiensis gen. nov., sp. nov., Dictyobacter kobayashii sp. nov., D. alpinus sp. nov., and D. joshuensis sp. nov. and description of Dictyobacteraceae fam. nov. within the order Ktedonobacterales isolated from Tengu-no-mugimeshi.</title>
        <authorList>
            <person name="Wang C.M."/>
            <person name="Zheng Y."/>
            <person name="Sakai Y."/>
            <person name="Toyoda A."/>
            <person name="Minakuchi Y."/>
            <person name="Abe K."/>
            <person name="Yokota A."/>
            <person name="Yabe S."/>
        </authorList>
    </citation>
    <scope>NUCLEOTIDE SEQUENCE [LARGE SCALE GENOMIC DNA]</scope>
    <source>
        <strain evidence="12">Uno16</strain>
    </source>
</reference>
<dbReference type="RefSeq" id="WP_126627277.1">
    <property type="nucleotide sequence ID" value="NZ_BIFT01000001.1"/>
</dbReference>
<keyword evidence="3" id="KW-0479">Metal-binding</keyword>
<evidence type="ECO:0000256" key="3">
    <source>
        <dbReference type="ARBA" id="ARBA00022723"/>
    </source>
</evidence>
<dbReference type="InterPro" id="IPR027268">
    <property type="entry name" value="Peptidase_M4/M1_CTD_sf"/>
</dbReference>
<dbReference type="Proteomes" id="UP000287171">
    <property type="component" value="Unassembled WGS sequence"/>
</dbReference>
<comment type="function">
    <text evidence="8">Extracellular zinc metalloprotease.</text>
</comment>
<accession>A0A402B6B7</accession>
<evidence type="ECO:0000256" key="5">
    <source>
        <dbReference type="ARBA" id="ARBA00022833"/>
    </source>
</evidence>
<evidence type="ECO:0000256" key="1">
    <source>
        <dbReference type="ARBA" id="ARBA00009388"/>
    </source>
</evidence>
<dbReference type="InterPro" id="IPR001570">
    <property type="entry name" value="Peptidase_M4_C_domain"/>
</dbReference>
<dbReference type="GO" id="GO:0005576">
    <property type="term" value="C:extracellular region"/>
    <property type="evidence" value="ECO:0007669"/>
    <property type="project" value="UniProtKB-SubCell"/>
</dbReference>
<proteinExistence type="inferred from homology"/>
<evidence type="ECO:0000256" key="8">
    <source>
        <dbReference type="RuleBase" id="RU366073"/>
    </source>
</evidence>
<feature type="domain" description="Peptidase M4" evidence="9">
    <location>
        <begin position="64"/>
        <end position="182"/>
    </location>
</feature>
<feature type="active site" description="Proton donor" evidence="7">
    <location>
        <position position="276"/>
    </location>
</feature>
<dbReference type="OrthoDB" id="291295at2"/>
<evidence type="ECO:0000259" key="10">
    <source>
        <dbReference type="Pfam" id="PF02868"/>
    </source>
</evidence>
<keyword evidence="12" id="KW-1185">Reference proteome</keyword>
<comment type="subcellular location">
    <subcellularLocation>
        <location evidence="8">Secreted</location>
    </subcellularLocation>
</comment>
<keyword evidence="8" id="KW-0964">Secreted</keyword>
<keyword evidence="6 8" id="KW-0482">Metalloprotease</keyword>
<dbReference type="CDD" id="cd09597">
    <property type="entry name" value="M4_TLP"/>
    <property type="match status" value="1"/>
</dbReference>
<evidence type="ECO:0000256" key="2">
    <source>
        <dbReference type="ARBA" id="ARBA00022670"/>
    </source>
</evidence>
<dbReference type="PANTHER" id="PTHR43579:SF1">
    <property type="entry name" value="NEUTRAL METALLOPROTEINASE"/>
    <property type="match status" value="1"/>
</dbReference>
<comment type="similarity">
    <text evidence="1 8">Belongs to the peptidase M4 family.</text>
</comment>
<dbReference type="InterPro" id="IPR013856">
    <property type="entry name" value="Peptidase_M4_domain"/>
</dbReference>
<sequence>MRHSTSHGSVFYILPPHMLTSLAQHGTQEQRTMALQMLGHDHSIRTVRMAQGLLSSKHGGARASLTEEKALYRTIYNVHGQTTLPGDQVRGEGQTPIQDVAVNEAYDGLGWTHALYLQVYSRNSIDDAGMRLDASVHYGTLYNNAFWNGECMIFGDGDGQLFNRFTCALDVIGHELTHGVTEDECKLAYVGQSGALNESISDVFGSLVKQYANHQTADQADWLIGHGLFTSKVHGQALRSMRAPGEAYDDQLLGRDPQPSHMNNYVQTVEDNGGVHINSGIPNHAFYLVATAIGGFAWEKAGRIWYETLRDPRLRSTATFRMFARLTLTNAERIYGASSTEWSAVHDAWSQVGVQVPAMITEH</sequence>
<comment type="caution">
    <text evidence="11">The sequence shown here is derived from an EMBL/GenBank/DDBJ whole genome shotgun (WGS) entry which is preliminary data.</text>
</comment>
<keyword evidence="4 8" id="KW-0378">Hydrolase</keyword>
<feature type="active site" evidence="7">
    <location>
        <position position="175"/>
    </location>
</feature>
<dbReference type="GO" id="GO:0006508">
    <property type="term" value="P:proteolysis"/>
    <property type="evidence" value="ECO:0007669"/>
    <property type="project" value="UniProtKB-KW"/>
</dbReference>
<dbReference type="Pfam" id="PF02868">
    <property type="entry name" value="Peptidase_M4_C"/>
    <property type="match status" value="1"/>
</dbReference>
<comment type="cofactor">
    <cofactor evidence="8">
        <name>Zn(2+)</name>
        <dbReference type="ChEBI" id="CHEBI:29105"/>
    </cofactor>
</comment>
<dbReference type="Gene3D" id="3.10.170.10">
    <property type="match status" value="1"/>
</dbReference>
<evidence type="ECO:0000313" key="11">
    <source>
        <dbReference type="EMBL" id="GCE26867.1"/>
    </source>
</evidence>
<dbReference type="GO" id="GO:0004222">
    <property type="term" value="F:metalloendopeptidase activity"/>
    <property type="evidence" value="ECO:0007669"/>
    <property type="project" value="UniProtKB-UniRule"/>
</dbReference>
<dbReference type="PANTHER" id="PTHR43579">
    <property type="match status" value="1"/>
</dbReference>
<dbReference type="AlphaFoldDB" id="A0A402B6B7"/>
<evidence type="ECO:0000256" key="6">
    <source>
        <dbReference type="ARBA" id="ARBA00023049"/>
    </source>
</evidence>
<dbReference type="SUPFAM" id="SSF55486">
    <property type="entry name" value="Metalloproteases ('zincins'), catalytic domain"/>
    <property type="match status" value="1"/>
</dbReference>
<dbReference type="InterPro" id="IPR023612">
    <property type="entry name" value="Peptidase_M4"/>
</dbReference>
<protein>
    <recommendedName>
        <fullName evidence="8">Neutral metalloproteinase</fullName>
        <ecNumber evidence="8">3.4.24.-</ecNumber>
    </recommendedName>
</protein>
<dbReference type="PRINTS" id="PR00730">
    <property type="entry name" value="THERMOLYSIN"/>
</dbReference>
<evidence type="ECO:0000256" key="4">
    <source>
        <dbReference type="ARBA" id="ARBA00022801"/>
    </source>
</evidence>
<dbReference type="Gene3D" id="1.10.390.10">
    <property type="entry name" value="Neutral Protease Domain 2"/>
    <property type="match status" value="1"/>
</dbReference>
<gene>
    <name evidence="11" type="ORF">KDA_23510</name>
</gene>
<keyword evidence="2 8" id="KW-0645">Protease</keyword>
<dbReference type="Pfam" id="PF01447">
    <property type="entry name" value="Peptidase_M4"/>
    <property type="match status" value="1"/>
</dbReference>
<feature type="domain" description="Peptidase M4 C-terminal" evidence="10">
    <location>
        <begin position="186"/>
        <end position="354"/>
    </location>
</feature>
<organism evidence="11 12">
    <name type="scientific">Dictyobacter alpinus</name>
    <dbReference type="NCBI Taxonomy" id="2014873"/>
    <lineage>
        <taxon>Bacteria</taxon>
        <taxon>Bacillati</taxon>
        <taxon>Chloroflexota</taxon>
        <taxon>Ktedonobacteria</taxon>
        <taxon>Ktedonobacterales</taxon>
        <taxon>Dictyobacteraceae</taxon>
        <taxon>Dictyobacter</taxon>
    </lineage>
</organism>